<feature type="binding site" evidence="5">
    <location>
        <position position="339"/>
    </location>
    <ligand>
        <name>substrate</name>
    </ligand>
</feature>
<feature type="compositionally biased region" description="Low complexity" evidence="7">
    <location>
        <begin position="8"/>
        <end position="23"/>
    </location>
</feature>
<feature type="binding site" evidence="5">
    <location>
        <begin position="426"/>
        <end position="427"/>
    </location>
    <ligand>
        <name>substrate</name>
    </ligand>
</feature>
<evidence type="ECO:0000256" key="1">
    <source>
        <dbReference type="ARBA" id="ARBA00005652"/>
    </source>
</evidence>
<sequence length="496" mass="53596">MSVASGGSASSLTERARAASSSSRPDDDATLRFNRVDGGGDGRKGAIPVYVMLPLDTVSRDGRLQRVDALSAQLARLASAGVAGVMVDVWWGIVERARPMEYDWDAYLQLASIVGSLGLKLHAVLSFHACGANRDDDYHVPLPSWVTDAVNRDPDGLLFMDRAGTRSDEYISLFADDSPMPMLATPIDCYRDMMISFRDAFREYISPPNAVVDEILVGAGPCGELRYPAYAMSRGWEFPGVGEFQCYDRRALESLAAAANAVGRPEWGGAGPHDAGSYNSHPDDTDSLAAADTPVGRWDSDYGRFFLTWYSDELVSHGERVLTAAREAFDGVGARLAIKCAGIHWWYRTRAHAAELTTGGRGIGFGGSGYDKIMALCKRSGASVTFTCAEMADKEHTPFHKCGPEGLLRQVVNAAERHGVEISAENALFRCDGDAFRQTEKNCGANVVGDAGTSRAARMHSFTFLRLCDTLMEEGNFAEFAKFVRNMSAGAAGGSE</sequence>
<feature type="binding site" evidence="5">
    <location>
        <position position="466"/>
    </location>
    <ligand>
        <name>substrate</name>
    </ligand>
</feature>
<evidence type="ECO:0000256" key="2">
    <source>
        <dbReference type="ARBA" id="ARBA00023277"/>
    </source>
</evidence>
<feature type="compositionally biased region" description="Basic and acidic residues" evidence="7">
    <location>
        <begin position="24"/>
        <end position="37"/>
    </location>
</feature>
<dbReference type="InterPro" id="IPR001554">
    <property type="entry name" value="Glyco_hydro_14"/>
</dbReference>
<accession>C1MYQ4</accession>
<dbReference type="EC" id="3.2.1.2" evidence="6"/>
<evidence type="ECO:0000256" key="6">
    <source>
        <dbReference type="RuleBase" id="RU000509"/>
    </source>
</evidence>
<protein>
    <recommendedName>
        <fullName evidence="6">Beta-amylase</fullName>
        <ecNumber evidence="6">3.2.1.2</ecNumber>
    </recommendedName>
</protein>
<feature type="active site" description="Proton donor" evidence="4">
    <location>
        <position position="224"/>
    </location>
</feature>
<dbReference type="GO" id="GO:0000272">
    <property type="term" value="P:polysaccharide catabolic process"/>
    <property type="evidence" value="ECO:0007669"/>
    <property type="project" value="UniProtKB-KW"/>
</dbReference>
<comment type="catalytic activity">
    <reaction evidence="6">
        <text>Hydrolysis of (1-&gt;4)-alpha-D-glucosidic linkages in polysaccharides so as to remove successive maltose units from the non-reducing ends of the chains.</text>
        <dbReference type="EC" id="3.2.1.2"/>
    </reaction>
</comment>
<dbReference type="GO" id="GO:0016161">
    <property type="term" value="F:beta-amylase activity"/>
    <property type="evidence" value="ECO:0007669"/>
    <property type="project" value="UniProtKB-EC"/>
</dbReference>
<keyword evidence="3 6" id="KW-0624">Polysaccharide degradation</keyword>
<dbReference type="OrthoDB" id="1660156at2759"/>
<evidence type="ECO:0000313" key="9">
    <source>
        <dbReference type="Proteomes" id="UP000001876"/>
    </source>
</evidence>
<proteinExistence type="inferred from homology"/>
<dbReference type="EMBL" id="GG663742">
    <property type="protein sequence ID" value="EEH55083.1"/>
    <property type="molecule type" value="Genomic_DNA"/>
</dbReference>
<dbReference type="PRINTS" id="PR00750">
    <property type="entry name" value="BETAAMYLASE"/>
</dbReference>
<dbReference type="PANTHER" id="PTHR31352:SF1">
    <property type="entry name" value="BETA-AMYLASE 3, CHLOROPLASTIC"/>
    <property type="match status" value="1"/>
</dbReference>
<gene>
    <name evidence="8" type="primary">BAM2</name>
    <name evidence="8" type="ORF">MICPUCDRAFT_19268</name>
</gene>
<dbReference type="AlphaFoldDB" id="C1MYQ4"/>
<feature type="binding site" evidence="5">
    <location>
        <position position="128"/>
    </location>
    <ligand>
        <name>substrate</name>
    </ligand>
</feature>
<dbReference type="RefSeq" id="XP_003060314.1">
    <property type="nucleotide sequence ID" value="XM_003060268.1"/>
</dbReference>
<name>C1MYQ4_MICPC</name>
<keyword evidence="6 8" id="KW-0378">Hydrolase</keyword>
<dbReference type="SUPFAM" id="SSF51445">
    <property type="entry name" value="(Trans)glycosidases"/>
    <property type="match status" value="1"/>
</dbReference>
<feature type="binding site" evidence="5">
    <location>
        <position position="344"/>
    </location>
    <ligand>
        <name>substrate</name>
    </ligand>
</feature>
<dbReference type="PANTHER" id="PTHR31352">
    <property type="entry name" value="BETA-AMYLASE 1, CHLOROPLASTIC"/>
    <property type="match status" value="1"/>
</dbReference>
<evidence type="ECO:0000256" key="3">
    <source>
        <dbReference type="ARBA" id="ARBA00023326"/>
    </source>
</evidence>
<dbReference type="Proteomes" id="UP000001876">
    <property type="component" value="Unassembled WGS sequence"/>
</dbReference>
<evidence type="ECO:0000256" key="5">
    <source>
        <dbReference type="PIRSR" id="PIRSR601554-2"/>
    </source>
</evidence>
<feature type="active site" description="Proton acceptor" evidence="4">
    <location>
        <position position="425"/>
    </location>
</feature>
<dbReference type="OMA" id="RMSQQNA"/>
<comment type="similarity">
    <text evidence="1 6">Belongs to the glycosyl hydrolase 14 family.</text>
</comment>
<dbReference type="Gene3D" id="3.20.20.80">
    <property type="entry name" value="Glycosidases"/>
    <property type="match status" value="1"/>
</dbReference>
<dbReference type="eggNOG" id="ENOG502QTBX">
    <property type="taxonomic scope" value="Eukaryota"/>
</dbReference>
<feature type="binding site" evidence="5">
    <location>
        <position position="136"/>
    </location>
    <ligand>
        <name>substrate</name>
    </ligand>
</feature>
<evidence type="ECO:0000313" key="8">
    <source>
        <dbReference type="EMBL" id="EEH55083.1"/>
    </source>
</evidence>
<feature type="binding site" evidence="5">
    <location>
        <position position="88"/>
    </location>
    <ligand>
        <name>substrate</name>
    </ligand>
</feature>
<dbReference type="STRING" id="564608.C1MYQ4"/>
<dbReference type="Pfam" id="PF01373">
    <property type="entry name" value="Glyco_hydro_14"/>
    <property type="match status" value="1"/>
</dbReference>
<evidence type="ECO:0000256" key="4">
    <source>
        <dbReference type="PIRSR" id="PIRSR601554-1"/>
    </source>
</evidence>
<evidence type="ECO:0000256" key="7">
    <source>
        <dbReference type="SAM" id="MobiDB-lite"/>
    </source>
</evidence>
<dbReference type="GeneID" id="9686047"/>
<feature type="binding site" evidence="5">
    <location>
        <position position="387"/>
    </location>
    <ligand>
        <name>substrate</name>
    </ligand>
</feature>
<organism evidence="9">
    <name type="scientific">Micromonas pusilla (strain CCMP1545)</name>
    <name type="common">Picoplanktonic green alga</name>
    <dbReference type="NCBI Taxonomy" id="564608"/>
    <lineage>
        <taxon>Eukaryota</taxon>
        <taxon>Viridiplantae</taxon>
        <taxon>Chlorophyta</taxon>
        <taxon>Mamiellophyceae</taxon>
        <taxon>Mamiellales</taxon>
        <taxon>Mamiellaceae</taxon>
        <taxon>Micromonas</taxon>
    </lineage>
</organism>
<keyword evidence="2 6" id="KW-0119">Carbohydrate metabolism</keyword>
<keyword evidence="6" id="KW-0326">Glycosidase</keyword>
<keyword evidence="9" id="KW-1185">Reference proteome</keyword>
<reference evidence="8 9" key="1">
    <citation type="journal article" date="2009" name="Science">
        <title>Green evolution and dynamic adaptations revealed by genomes of the marine picoeukaryotes Micromonas.</title>
        <authorList>
            <person name="Worden A.Z."/>
            <person name="Lee J.H."/>
            <person name="Mock T."/>
            <person name="Rouze P."/>
            <person name="Simmons M.P."/>
            <person name="Aerts A.L."/>
            <person name="Allen A.E."/>
            <person name="Cuvelier M.L."/>
            <person name="Derelle E."/>
            <person name="Everett M.V."/>
            <person name="Foulon E."/>
            <person name="Grimwood J."/>
            <person name="Gundlach H."/>
            <person name="Henrissat B."/>
            <person name="Napoli C."/>
            <person name="McDonald S.M."/>
            <person name="Parker M.S."/>
            <person name="Rombauts S."/>
            <person name="Salamov A."/>
            <person name="Von Dassow P."/>
            <person name="Badger J.H."/>
            <person name="Coutinho P.M."/>
            <person name="Demir E."/>
            <person name="Dubchak I."/>
            <person name="Gentemann C."/>
            <person name="Eikrem W."/>
            <person name="Gready J.E."/>
            <person name="John U."/>
            <person name="Lanier W."/>
            <person name="Lindquist E.A."/>
            <person name="Lucas S."/>
            <person name="Mayer K.F."/>
            <person name="Moreau H."/>
            <person name="Not F."/>
            <person name="Otillar R."/>
            <person name="Panaud O."/>
            <person name="Pangilinan J."/>
            <person name="Paulsen I."/>
            <person name="Piegu B."/>
            <person name="Poliakov A."/>
            <person name="Robbens S."/>
            <person name="Schmutz J."/>
            <person name="Toulza E."/>
            <person name="Wyss T."/>
            <person name="Zelensky A."/>
            <person name="Zhou K."/>
            <person name="Armbrust E.V."/>
            <person name="Bhattacharya D."/>
            <person name="Goodenough U.W."/>
            <person name="Van de Peer Y."/>
            <person name="Grigoriev I.V."/>
        </authorList>
    </citation>
    <scope>NUCLEOTIDE SEQUENCE [LARGE SCALE GENOMIC DNA]</scope>
    <source>
        <strain evidence="8 9">CCMP1545</strain>
    </source>
</reference>
<feature type="region of interest" description="Disordered" evidence="7">
    <location>
        <begin position="1"/>
        <end position="37"/>
    </location>
</feature>
<dbReference type="InterPro" id="IPR017853">
    <property type="entry name" value="GH"/>
</dbReference>
<dbReference type="KEGG" id="mpp:MICPUCDRAFT_19268"/>